<feature type="transmembrane region" description="Helical" evidence="6">
    <location>
        <begin position="90"/>
        <end position="108"/>
    </location>
</feature>
<dbReference type="GO" id="GO:0005886">
    <property type="term" value="C:plasma membrane"/>
    <property type="evidence" value="ECO:0007669"/>
    <property type="project" value="UniProtKB-SubCell"/>
</dbReference>
<evidence type="ECO:0000256" key="2">
    <source>
        <dbReference type="ARBA" id="ARBA00022475"/>
    </source>
</evidence>
<dbReference type="AlphaFoldDB" id="A0A9D2TDT2"/>
<comment type="subcellular location">
    <subcellularLocation>
        <location evidence="1">Cell membrane</location>
        <topology evidence="1">Multi-pass membrane protein</topology>
    </subcellularLocation>
</comment>
<feature type="transmembrane region" description="Helical" evidence="6">
    <location>
        <begin position="172"/>
        <end position="199"/>
    </location>
</feature>
<feature type="transmembrane region" description="Helical" evidence="6">
    <location>
        <begin position="40"/>
        <end position="58"/>
    </location>
</feature>
<dbReference type="CDD" id="cd06580">
    <property type="entry name" value="TM_PBP1_transp_TpRbsC_like"/>
    <property type="match status" value="1"/>
</dbReference>
<evidence type="ECO:0000313" key="8">
    <source>
        <dbReference type="Proteomes" id="UP000823863"/>
    </source>
</evidence>
<comment type="caution">
    <text evidence="7">The sequence shown here is derived from an EMBL/GenBank/DDBJ whole genome shotgun (WGS) entry which is preliminary data.</text>
</comment>
<keyword evidence="4 6" id="KW-1133">Transmembrane helix</keyword>
<keyword evidence="5 6" id="KW-0472">Membrane</keyword>
<reference evidence="7" key="2">
    <citation type="submission" date="2021-04" db="EMBL/GenBank/DDBJ databases">
        <authorList>
            <person name="Gilroy R."/>
        </authorList>
    </citation>
    <scope>NUCLEOTIDE SEQUENCE</scope>
    <source>
        <strain evidence="7">CHK198-12963</strain>
    </source>
</reference>
<evidence type="ECO:0000256" key="4">
    <source>
        <dbReference type="ARBA" id="ARBA00022989"/>
    </source>
</evidence>
<dbReference type="PANTHER" id="PTHR47089:SF1">
    <property type="entry name" value="GUANOSINE ABC TRANSPORTER PERMEASE PROTEIN NUPP"/>
    <property type="match status" value="1"/>
</dbReference>
<dbReference type="GO" id="GO:0022857">
    <property type="term" value="F:transmembrane transporter activity"/>
    <property type="evidence" value="ECO:0007669"/>
    <property type="project" value="InterPro"/>
</dbReference>
<feature type="transmembrane region" description="Helical" evidence="6">
    <location>
        <begin position="138"/>
        <end position="160"/>
    </location>
</feature>
<dbReference type="InterPro" id="IPR001851">
    <property type="entry name" value="ABC_transp_permease"/>
</dbReference>
<reference evidence="7" key="1">
    <citation type="journal article" date="2021" name="PeerJ">
        <title>Extensive microbial diversity within the chicken gut microbiome revealed by metagenomics and culture.</title>
        <authorList>
            <person name="Gilroy R."/>
            <person name="Ravi A."/>
            <person name="Getino M."/>
            <person name="Pursley I."/>
            <person name="Horton D.L."/>
            <person name="Alikhan N.F."/>
            <person name="Baker D."/>
            <person name="Gharbi K."/>
            <person name="Hall N."/>
            <person name="Watson M."/>
            <person name="Adriaenssens E.M."/>
            <person name="Foster-Nyarko E."/>
            <person name="Jarju S."/>
            <person name="Secka A."/>
            <person name="Antonio M."/>
            <person name="Oren A."/>
            <person name="Chaudhuri R.R."/>
            <person name="La Ragione R."/>
            <person name="Hildebrand F."/>
            <person name="Pallen M.J."/>
        </authorList>
    </citation>
    <scope>NUCLEOTIDE SEQUENCE</scope>
    <source>
        <strain evidence="7">CHK198-12963</strain>
    </source>
</reference>
<dbReference type="Pfam" id="PF02653">
    <property type="entry name" value="BPD_transp_2"/>
    <property type="match status" value="1"/>
</dbReference>
<keyword evidence="2" id="KW-1003">Cell membrane</keyword>
<feature type="transmembrane region" description="Helical" evidence="6">
    <location>
        <begin position="6"/>
        <end position="28"/>
    </location>
</feature>
<proteinExistence type="predicted"/>
<dbReference type="EMBL" id="DWWB01000046">
    <property type="protein sequence ID" value="HJC66685.1"/>
    <property type="molecule type" value="Genomic_DNA"/>
</dbReference>
<evidence type="ECO:0000256" key="1">
    <source>
        <dbReference type="ARBA" id="ARBA00004651"/>
    </source>
</evidence>
<sequence>MGDLPMLIALPLCMIVGTVLGGVWGGIAGWLKVKKDANEIIVTLMMNYVAIEIVRYLVSGPWRDPNGVEPFSATITRGAYMPILVPRTRLHIGLIIALLMVVLFWWLLRRTTFGYQLTVCGSNPDAAQTNGINKGKMIVLSMLISGGMSGLAGAIELMGVHHRLVEEVSPEYGFTAIIIAVLGRGNPIRVLFVSFLFSILTVGADGMRRSLGIPVSVGSILQALVLLFVLGSEFYERRLLTKERIEAQAAGEGGVK</sequence>
<evidence type="ECO:0000256" key="3">
    <source>
        <dbReference type="ARBA" id="ARBA00022692"/>
    </source>
</evidence>
<organism evidence="7 8">
    <name type="scientific">Candidatus Enterocloster excrementigallinarum</name>
    <dbReference type="NCBI Taxonomy" id="2838558"/>
    <lineage>
        <taxon>Bacteria</taxon>
        <taxon>Bacillati</taxon>
        <taxon>Bacillota</taxon>
        <taxon>Clostridia</taxon>
        <taxon>Lachnospirales</taxon>
        <taxon>Lachnospiraceae</taxon>
        <taxon>Enterocloster</taxon>
    </lineage>
</organism>
<evidence type="ECO:0000313" key="7">
    <source>
        <dbReference type="EMBL" id="HJC66685.1"/>
    </source>
</evidence>
<name>A0A9D2TDT2_9FIRM</name>
<evidence type="ECO:0000256" key="6">
    <source>
        <dbReference type="SAM" id="Phobius"/>
    </source>
</evidence>
<feature type="transmembrane region" description="Helical" evidence="6">
    <location>
        <begin position="211"/>
        <end position="230"/>
    </location>
</feature>
<evidence type="ECO:0000256" key="5">
    <source>
        <dbReference type="ARBA" id="ARBA00023136"/>
    </source>
</evidence>
<protein>
    <submittedName>
        <fullName evidence="7">ABC transporter permease</fullName>
    </submittedName>
</protein>
<accession>A0A9D2TDT2</accession>
<dbReference type="PANTHER" id="PTHR47089">
    <property type="entry name" value="ABC TRANSPORTER, PERMEASE PROTEIN"/>
    <property type="match status" value="1"/>
</dbReference>
<keyword evidence="3 6" id="KW-0812">Transmembrane</keyword>
<dbReference type="Proteomes" id="UP000823863">
    <property type="component" value="Unassembled WGS sequence"/>
</dbReference>
<gene>
    <name evidence="7" type="ORF">H9931_08200</name>
</gene>